<evidence type="ECO:0000313" key="4">
    <source>
        <dbReference type="Proteomes" id="UP000694565"/>
    </source>
</evidence>
<keyword evidence="1" id="KW-0433">Leucine-rich repeat</keyword>
<dbReference type="Pfam" id="PF13516">
    <property type="entry name" value="LRR_6"/>
    <property type="match status" value="2"/>
</dbReference>
<proteinExistence type="predicted"/>
<reference evidence="3" key="1">
    <citation type="submission" date="2025-08" db="UniProtKB">
        <authorList>
            <consortium name="Ensembl"/>
        </authorList>
    </citation>
    <scope>IDENTIFICATION</scope>
</reference>
<dbReference type="Proteomes" id="UP000694565">
    <property type="component" value="Unplaced"/>
</dbReference>
<dbReference type="InterPro" id="IPR001611">
    <property type="entry name" value="Leu-rich_rpt"/>
</dbReference>
<dbReference type="InterPro" id="IPR032675">
    <property type="entry name" value="LRR_dom_sf"/>
</dbReference>
<accession>A0A8C3G8U0</accession>
<keyword evidence="2" id="KW-0677">Repeat</keyword>
<dbReference type="Gene3D" id="3.80.10.10">
    <property type="entry name" value="Ribonuclease Inhibitor"/>
    <property type="match status" value="1"/>
</dbReference>
<evidence type="ECO:0000256" key="2">
    <source>
        <dbReference type="ARBA" id="ARBA00022737"/>
    </source>
</evidence>
<dbReference type="SUPFAM" id="SSF52047">
    <property type="entry name" value="RNI-like"/>
    <property type="match status" value="1"/>
</dbReference>
<protein>
    <submittedName>
        <fullName evidence="3">Uncharacterized protein</fullName>
    </submittedName>
</protein>
<name>A0A8C3G8U0_CYCLU</name>
<dbReference type="PANTHER" id="PTHR24106">
    <property type="entry name" value="NACHT, LRR AND CARD DOMAINS-CONTAINING"/>
    <property type="match status" value="1"/>
</dbReference>
<sequence length="226" mass="25560">MPRERRTSSCASSLASLRNGACWSPLIRCLSKPRRRSWRTFCPTADQNCRLKTVRLPGCGMTSHACKFLAKALRRSLKLQELDLSMNEIGDDGMKHLADGLRSPECKIATLRLSQCNIEQKGCYHLASALQMNSSSLKVLDLSINTVGDKGANELFKKCDISQLTKLEQMILKHDKHVSCFQHIPPTAVSTLALKQRLRERLLYWTHFNAYCPEHVARCRQEDGSN</sequence>
<dbReference type="AlphaFoldDB" id="A0A8C3G8U0"/>
<evidence type="ECO:0000256" key="1">
    <source>
        <dbReference type="ARBA" id="ARBA00022614"/>
    </source>
</evidence>
<reference evidence="3" key="2">
    <citation type="submission" date="2025-09" db="UniProtKB">
        <authorList>
            <consortium name="Ensembl"/>
        </authorList>
    </citation>
    <scope>IDENTIFICATION</scope>
</reference>
<dbReference type="SMART" id="SM00368">
    <property type="entry name" value="LRR_RI"/>
    <property type="match status" value="4"/>
</dbReference>
<organism evidence="3 4">
    <name type="scientific">Cyclopterus lumpus</name>
    <name type="common">Lumpsucker</name>
    <dbReference type="NCBI Taxonomy" id="8103"/>
    <lineage>
        <taxon>Eukaryota</taxon>
        <taxon>Metazoa</taxon>
        <taxon>Chordata</taxon>
        <taxon>Craniata</taxon>
        <taxon>Vertebrata</taxon>
        <taxon>Euteleostomi</taxon>
        <taxon>Actinopterygii</taxon>
        <taxon>Neopterygii</taxon>
        <taxon>Teleostei</taxon>
        <taxon>Neoteleostei</taxon>
        <taxon>Acanthomorphata</taxon>
        <taxon>Eupercaria</taxon>
        <taxon>Perciformes</taxon>
        <taxon>Cottioidei</taxon>
        <taxon>Cottales</taxon>
        <taxon>Cyclopteridae</taxon>
        <taxon>Cyclopterus</taxon>
    </lineage>
</organism>
<evidence type="ECO:0000313" key="3">
    <source>
        <dbReference type="Ensembl" id="ENSCLMP00005042646.1"/>
    </source>
</evidence>
<dbReference type="Ensembl" id="ENSCLMT00005044174.1">
    <property type="protein sequence ID" value="ENSCLMP00005042646.1"/>
    <property type="gene ID" value="ENSCLMG00005019860.1"/>
</dbReference>
<dbReference type="GeneTree" id="ENSGT01070000253760"/>
<dbReference type="InterPro" id="IPR051261">
    <property type="entry name" value="NLR"/>
</dbReference>
<keyword evidence="4" id="KW-1185">Reference proteome</keyword>